<name>A0A9D1FPJ2_9FIRM</name>
<dbReference type="AlphaFoldDB" id="A0A9D1FPJ2"/>
<comment type="caution">
    <text evidence="2">The sequence shown here is derived from an EMBL/GenBank/DDBJ whole genome shotgun (WGS) entry which is preliminary data.</text>
</comment>
<keyword evidence="1" id="KW-0472">Membrane</keyword>
<dbReference type="Proteomes" id="UP000824002">
    <property type="component" value="Unassembled WGS sequence"/>
</dbReference>
<gene>
    <name evidence="2" type="ORF">IAB51_11910</name>
</gene>
<evidence type="ECO:0000256" key="1">
    <source>
        <dbReference type="SAM" id="Phobius"/>
    </source>
</evidence>
<reference evidence="2" key="1">
    <citation type="submission" date="2020-10" db="EMBL/GenBank/DDBJ databases">
        <authorList>
            <person name="Gilroy R."/>
        </authorList>
    </citation>
    <scope>NUCLEOTIDE SEQUENCE</scope>
    <source>
        <strain evidence="2">CHK199-13235</strain>
    </source>
</reference>
<organism evidence="2 3">
    <name type="scientific">Candidatus Merdivicinus excrementipullorum</name>
    <dbReference type="NCBI Taxonomy" id="2840867"/>
    <lineage>
        <taxon>Bacteria</taxon>
        <taxon>Bacillati</taxon>
        <taxon>Bacillota</taxon>
        <taxon>Clostridia</taxon>
        <taxon>Eubacteriales</taxon>
        <taxon>Oscillospiraceae</taxon>
        <taxon>Oscillospiraceae incertae sedis</taxon>
        <taxon>Candidatus Merdivicinus</taxon>
    </lineage>
</organism>
<feature type="transmembrane region" description="Helical" evidence="1">
    <location>
        <begin position="12"/>
        <end position="29"/>
    </location>
</feature>
<dbReference type="Pfam" id="PF09560">
    <property type="entry name" value="Spore_YunB"/>
    <property type="match status" value="1"/>
</dbReference>
<evidence type="ECO:0000313" key="2">
    <source>
        <dbReference type="EMBL" id="HIS77494.1"/>
    </source>
</evidence>
<keyword evidence="1" id="KW-0812">Transmembrane</keyword>
<dbReference type="EMBL" id="DVJP01000077">
    <property type="protein sequence ID" value="HIS77494.1"/>
    <property type="molecule type" value="Genomic_DNA"/>
</dbReference>
<dbReference type="InterPro" id="IPR014197">
    <property type="entry name" value="Sporulation_prot_YunB"/>
</dbReference>
<evidence type="ECO:0000313" key="3">
    <source>
        <dbReference type="Proteomes" id="UP000824002"/>
    </source>
</evidence>
<protein>
    <submittedName>
        <fullName evidence="2">Sporulation protein YunB</fullName>
    </submittedName>
</protein>
<reference evidence="2" key="2">
    <citation type="journal article" date="2021" name="PeerJ">
        <title>Extensive microbial diversity within the chicken gut microbiome revealed by metagenomics and culture.</title>
        <authorList>
            <person name="Gilroy R."/>
            <person name="Ravi A."/>
            <person name="Getino M."/>
            <person name="Pursley I."/>
            <person name="Horton D.L."/>
            <person name="Alikhan N.F."/>
            <person name="Baker D."/>
            <person name="Gharbi K."/>
            <person name="Hall N."/>
            <person name="Watson M."/>
            <person name="Adriaenssens E.M."/>
            <person name="Foster-Nyarko E."/>
            <person name="Jarju S."/>
            <person name="Secka A."/>
            <person name="Antonio M."/>
            <person name="Oren A."/>
            <person name="Chaudhuri R.R."/>
            <person name="La Ragione R."/>
            <person name="Hildebrand F."/>
            <person name="Pallen M.J."/>
        </authorList>
    </citation>
    <scope>NUCLEOTIDE SEQUENCE</scope>
    <source>
        <strain evidence="2">CHK199-13235</strain>
    </source>
</reference>
<accession>A0A9D1FPJ2</accession>
<sequence length="222" mass="24707">MRKKTAALKRFHRYIFLAAALLAGIALIWESRVRPAARELAETYAVQAAQQAMSRGVSEYLASETGSLLQVETGAENVVRFVETDMAQVNRIKLGVTETILQNFQEMPRQEVKIPLGLLMGSQMFSGLGPDLTCRFYPHGSFQIRLESRFEEAGVNQTRYQLMLCTEAKVTSLLAGTSADVSVPTEYLLAETILAGEVPENYTRVLTTGEEFISELNDYQAE</sequence>
<keyword evidence="1" id="KW-1133">Transmembrane helix</keyword>
<proteinExistence type="predicted"/>